<evidence type="ECO:0000256" key="1">
    <source>
        <dbReference type="SAM" id="MobiDB-lite"/>
    </source>
</evidence>
<evidence type="ECO:0000313" key="3">
    <source>
        <dbReference type="EMBL" id="GGJ91059.1"/>
    </source>
</evidence>
<feature type="chain" id="PRO_5038995215" description="Secreted protein" evidence="2">
    <location>
        <begin position="19"/>
        <end position="185"/>
    </location>
</feature>
<protein>
    <recommendedName>
        <fullName evidence="5">Secreted protein</fullName>
    </recommendedName>
</protein>
<accession>A0A8J3B7G3</accession>
<dbReference type="EMBL" id="BMQB01000004">
    <property type="protein sequence ID" value="GGJ91059.1"/>
    <property type="molecule type" value="Genomic_DNA"/>
</dbReference>
<feature type="compositionally biased region" description="Pro residues" evidence="1">
    <location>
        <begin position="39"/>
        <end position="57"/>
    </location>
</feature>
<evidence type="ECO:0008006" key="5">
    <source>
        <dbReference type="Google" id="ProtNLM"/>
    </source>
</evidence>
<dbReference type="Proteomes" id="UP000649739">
    <property type="component" value="Unassembled WGS sequence"/>
</dbReference>
<name>A0A8J3B7G3_9ACTN</name>
<comment type="caution">
    <text evidence="3">The sequence shown here is derived from an EMBL/GenBank/DDBJ whole genome shotgun (WGS) entry which is preliminary data.</text>
</comment>
<dbReference type="AlphaFoldDB" id="A0A8J3B7G3"/>
<sequence length="185" mass="19302">MNRIPTALAGLVALSVVAGCDAGAEQPRPAAGGVIETVPPEPVATPSPLPSATPRPSRPAGRGDGDRRRARAGAGRVAVHRSGGLVGHDDVLTVTDAGSWRFTSDGRSRGRGALSDEREAQLDELVTGAALADESRKPIKYACQDGILYRVVSGGRTVSWRDCGPGSYPRAARTIAERLRAWTAL</sequence>
<evidence type="ECO:0000256" key="2">
    <source>
        <dbReference type="SAM" id="SignalP"/>
    </source>
</evidence>
<feature type="region of interest" description="Disordered" evidence="1">
    <location>
        <begin position="26"/>
        <end position="76"/>
    </location>
</feature>
<reference evidence="3" key="2">
    <citation type="submission" date="2020-09" db="EMBL/GenBank/DDBJ databases">
        <authorList>
            <person name="Sun Q."/>
            <person name="Ohkuma M."/>
        </authorList>
    </citation>
    <scope>NUCLEOTIDE SEQUENCE</scope>
    <source>
        <strain evidence="3">JCM 3090</strain>
    </source>
</reference>
<dbReference type="PROSITE" id="PS51257">
    <property type="entry name" value="PROKAR_LIPOPROTEIN"/>
    <property type="match status" value="1"/>
</dbReference>
<feature type="signal peptide" evidence="2">
    <location>
        <begin position="1"/>
        <end position="18"/>
    </location>
</feature>
<evidence type="ECO:0000313" key="4">
    <source>
        <dbReference type="Proteomes" id="UP000649739"/>
    </source>
</evidence>
<proteinExistence type="predicted"/>
<reference evidence="3" key="1">
    <citation type="journal article" date="2014" name="Int. J. Syst. Evol. Microbiol.">
        <title>Complete genome sequence of Corynebacterium casei LMG S-19264T (=DSM 44701T), isolated from a smear-ripened cheese.</title>
        <authorList>
            <consortium name="US DOE Joint Genome Institute (JGI-PGF)"/>
            <person name="Walter F."/>
            <person name="Albersmeier A."/>
            <person name="Kalinowski J."/>
            <person name="Ruckert C."/>
        </authorList>
    </citation>
    <scope>NUCLEOTIDE SEQUENCE</scope>
    <source>
        <strain evidence="3">JCM 3090</strain>
    </source>
</reference>
<gene>
    <name evidence="3" type="ORF">GCM10010123_21150</name>
</gene>
<keyword evidence="4" id="KW-1185">Reference proteome</keyword>
<dbReference type="RefSeq" id="WP_189169926.1">
    <property type="nucleotide sequence ID" value="NZ_BMQB01000004.1"/>
</dbReference>
<organism evidence="3 4">
    <name type="scientific">Pilimelia anulata</name>
    <dbReference type="NCBI Taxonomy" id="53371"/>
    <lineage>
        <taxon>Bacteria</taxon>
        <taxon>Bacillati</taxon>
        <taxon>Actinomycetota</taxon>
        <taxon>Actinomycetes</taxon>
        <taxon>Micromonosporales</taxon>
        <taxon>Micromonosporaceae</taxon>
        <taxon>Pilimelia</taxon>
    </lineage>
</organism>
<keyword evidence="2" id="KW-0732">Signal</keyword>